<dbReference type="Gene3D" id="3.40.50.880">
    <property type="match status" value="1"/>
</dbReference>
<dbReference type="InterPro" id="IPR018060">
    <property type="entry name" value="HTH_AraC"/>
</dbReference>
<keyword evidence="6" id="KW-1185">Reference proteome</keyword>
<dbReference type="Pfam" id="PF12833">
    <property type="entry name" value="HTH_18"/>
    <property type="match status" value="1"/>
</dbReference>
<dbReference type="CDD" id="cd03137">
    <property type="entry name" value="GATase1_AraC_1"/>
    <property type="match status" value="1"/>
</dbReference>
<gene>
    <name evidence="5" type="ORF">P3W85_01240</name>
</gene>
<dbReference type="SUPFAM" id="SSF46689">
    <property type="entry name" value="Homeodomain-like"/>
    <property type="match status" value="2"/>
</dbReference>
<evidence type="ECO:0000256" key="1">
    <source>
        <dbReference type="ARBA" id="ARBA00023015"/>
    </source>
</evidence>
<keyword evidence="2" id="KW-0238">DNA-binding</keyword>
<dbReference type="InterPro" id="IPR052158">
    <property type="entry name" value="INH-QAR"/>
</dbReference>
<proteinExistence type="predicted"/>
<evidence type="ECO:0000259" key="4">
    <source>
        <dbReference type="PROSITE" id="PS01124"/>
    </source>
</evidence>
<accession>A0ABT6AG57</accession>
<dbReference type="PROSITE" id="PS00041">
    <property type="entry name" value="HTH_ARAC_FAMILY_1"/>
    <property type="match status" value="1"/>
</dbReference>
<dbReference type="InterPro" id="IPR029062">
    <property type="entry name" value="Class_I_gatase-like"/>
</dbReference>
<dbReference type="PANTHER" id="PTHR43130">
    <property type="entry name" value="ARAC-FAMILY TRANSCRIPTIONAL REGULATOR"/>
    <property type="match status" value="1"/>
</dbReference>
<dbReference type="PANTHER" id="PTHR43130:SF3">
    <property type="entry name" value="HTH-TYPE TRANSCRIPTIONAL REGULATOR RV1931C"/>
    <property type="match status" value="1"/>
</dbReference>
<dbReference type="RefSeq" id="WP_276263428.1">
    <property type="nucleotide sequence ID" value="NZ_JARJLM010000017.1"/>
</dbReference>
<dbReference type="InterPro" id="IPR018062">
    <property type="entry name" value="HTH_AraC-typ_CS"/>
</dbReference>
<dbReference type="Gene3D" id="1.10.10.60">
    <property type="entry name" value="Homeodomain-like"/>
    <property type="match status" value="1"/>
</dbReference>
<dbReference type="InterPro" id="IPR002818">
    <property type="entry name" value="DJ-1/PfpI"/>
</dbReference>
<reference evidence="5 6" key="1">
    <citation type="submission" date="2023-03" db="EMBL/GenBank/DDBJ databases">
        <title>Draft assemblies of triclosan tolerant bacteria isolated from returned activated sludge.</title>
        <authorList>
            <person name="Van Hamelsveld S."/>
        </authorList>
    </citation>
    <scope>NUCLEOTIDE SEQUENCE [LARGE SCALE GENOMIC DNA]</scope>
    <source>
        <strain evidence="5 6">GW210010_S58</strain>
    </source>
</reference>
<comment type="caution">
    <text evidence="5">The sequence shown here is derived from an EMBL/GenBank/DDBJ whole genome shotgun (WGS) entry which is preliminary data.</text>
</comment>
<dbReference type="InterPro" id="IPR009057">
    <property type="entry name" value="Homeodomain-like_sf"/>
</dbReference>
<protein>
    <submittedName>
        <fullName evidence="5">DJ-1/PfpI family protein</fullName>
    </submittedName>
</protein>
<dbReference type="PROSITE" id="PS01124">
    <property type="entry name" value="HTH_ARAC_FAMILY_2"/>
    <property type="match status" value="1"/>
</dbReference>
<evidence type="ECO:0000313" key="6">
    <source>
        <dbReference type="Proteomes" id="UP001216674"/>
    </source>
</evidence>
<sequence>MTKTHHLLPETPCRSVLVLSFNGVTLSDIAGPSDVFQIANDHLARGEPPKYRTSVVSMRGGPVRTSCGITIATESIRSFDIRAIDVLMVPGGAPPEDPPMPADVVEWLKVHGGAVPRVCAICTGSFLVAEAGLAKGMRLTTHWNASDVLAARYPDIQVEHEPVFVRDGRLWSSAGFSAGIDLALALLEEDWGYTAAIDVARLLVVFLKRPGDQPQQSQALSIQGAGDREFGKLHAWMVGNLSEAMTVEVLAARLGMSPRTFARHYVEKVGRTPAKTVEAFRLEAAARRIGEAHVSLKQIARECGFGDEQKLRRAYARQYGVLPRAKAKSNG</sequence>
<organism evidence="5 6">
    <name type="scientific">Cupriavidus basilensis</name>
    <dbReference type="NCBI Taxonomy" id="68895"/>
    <lineage>
        <taxon>Bacteria</taxon>
        <taxon>Pseudomonadati</taxon>
        <taxon>Pseudomonadota</taxon>
        <taxon>Betaproteobacteria</taxon>
        <taxon>Burkholderiales</taxon>
        <taxon>Burkholderiaceae</taxon>
        <taxon>Cupriavidus</taxon>
    </lineage>
</organism>
<evidence type="ECO:0000313" key="5">
    <source>
        <dbReference type="EMBL" id="MDF3831589.1"/>
    </source>
</evidence>
<dbReference type="EMBL" id="JARJLM010000017">
    <property type="protein sequence ID" value="MDF3831589.1"/>
    <property type="molecule type" value="Genomic_DNA"/>
</dbReference>
<feature type="domain" description="HTH araC/xylS-type" evidence="4">
    <location>
        <begin position="231"/>
        <end position="329"/>
    </location>
</feature>
<evidence type="ECO:0000256" key="3">
    <source>
        <dbReference type="ARBA" id="ARBA00023163"/>
    </source>
</evidence>
<keyword evidence="1" id="KW-0805">Transcription regulation</keyword>
<dbReference type="Pfam" id="PF01965">
    <property type="entry name" value="DJ-1_PfpI"/>
    <property type="match status" value="1"/>
</dbReference>
<evidence type="ECO:0000256" key="2">
    <source>
        <dbReference type="ARBA" id="ARBA00023125"/>
    </source>
</evidence>
<name>A0ABT6AG57_9BURK</name>
<keyword evidence="3" id="KW-0804">Transcription</keyword>
<dbReference type="SMART" id="SM00342">
    <property type="entry name" value="HTH_ARAC"/>
    <property type="match status" value="1"/>
</dbReference>
<dbReference type="Proteomes" id="UP001216674">
    <property type="component" value="Unassembled WGS sequence"/>
</dbReference>
<dbReference type="SUPFAM" id="SSF52317">
    <property type="entry name" value="Class I glutamine amidotransferase-like"/>
    <property type="match status" value="1"/>
</dbReference>